<reference evidence="1 2" key="1">
    <citation type="submission" date="2020-06" db="EMBL/GenBank/DDBJ databases">
        <authorList>
            <person name="Li R."/>
            <person name="Bekaert M."/>
        </authorList>
    </citation>
    <scope>NUCLEOTIDE SEQUENCE [LARGE SCALE GENOMIC DNA]</scope>
    <source>
        <strain evidence="2">wild</strain>
    </source>
</reference>
<dbReference type="AlphaFoldDB" id="A0A6J8CSJ2"/>
<dbReference type="EMBL" id="CACVKT020005775">
    <property type="protein sequence ID" value="CAC5397850.1"/>
    <property type="molecule type" value="Genomic_DNA"/>
</dbReference>
<proteinExistence type="predicted"/>
<protein>
    <submittedName>
        <fullName evidence="1">Uncharacterized protein</fullName>
    </submittedName>
</protein>
<organism evidence="1 2">
    <name type="scientific">Mytilus coruscus</name>
    <name type="common">Sea mussel</name>
    <dbReference type="NCBI Taxonomy" id="42192"/>
    <lineage>
        <taxon>Eukaryota</taxon>
        <taxon>Metazoa</taxon>
        <taxon>Spiralia</taxon>
        <taxon>Lophotrochozoa</taxon>
        <taxon>Mollusca</taxon>
        <taxon>Bivalvia</taxon>
        <taxon>Autobranchia</taxon>
        <taxon>Pteriomorphia</taxon>
        <taxon>Mytilida</taxon>
        <taxon>Mytiloidea</taxon>
        <taxon>Mytilidae</taxon>
        <taxon>Mytilinae</taxon>
        <taxon>Mytilus</taxon>
    </lineage>
</organism>
<accession>A0A6J8CSJ2</accession>
<sequence length="195" mass="22543">MNKLIRITNKSPPGWSIVREYESYDLASVTEEEKRFLQAEKRAIKTIKEKKNHVSSTGRWSEEIMPQSETRNNLAKCLPDYCLHSTADKTEKKYRYAFDSFSKWYSLTQNISMALYRYLCHSIVGSEDHVKSIRLMNTISYNLSIDNLTTVITSGSFGEGLDMKGSDLDLMFVCKGIEVYEDVKPRLNTSITYFQ</sequence>
<keyword evidence="2" id="KW-1185">Reference proteome</keyword>
<name>A0A6J8CSJ2_MYTCO</name>
<gene>
    <name evidence="1" type="ORF">MCOR_32260</name>
</gene>
<evidence type="ECO:0000313" key="2">
    <source>
        <dbReference type="Proteomes" id="UP000507470"/>
    </source>
</evidence>
<dbReference type="Proteomes" id="UP000507470">
    <property type="component" value="Unassembled WGS sequence"/>
</dbReference>
<evidence type="ECO:0000313" key="1">
    <source>
        <dbReference type="EMBL" id="CAC5397850.1"/>
    </source>
</evidence>